<accession>A0A177CMC3</accession>
<dbReference type="EMBL" id="KV441550">
    <property type="protein sequence ID" value="OAG08685.1"/>
    <property type="molecule type" value="Genomic_DNA"/>
</dbReference>
<proteinExistence type="predicted"/>
<evidence type="ECO:0000256" key="1">
    <source>
        <dbReference type="SAM" id="MobiDB-lite"/>
    </source>
</evidence>
<dbReference type="RefSeq" id="XP_018039050.1">
    <property type="nucleotide sequence ID" value="XM_018180078.1"/>
</dbReference>
<feature type="signal peptide" evidence="2">
    <location>
        <begin position="1"/>
        <end position="21"/>
    </location>
</feature>
<sequence length="319" mass="35796">MRFSSSASLFALGVFFLSALGGPLNGQSASSDAVDTVLRRDVATSHIEAVSMNVRAILPAEIELIPRARVRKGRTRAKSKTKSTRKKKLKSKIKPRPTKPKSRAKSKGTKTKSKNAPKPKASQKPWEKPVPSEATIARYCNVPKDKALFWSGMWPQGSTSNGDWTPKLVLQYAAQKGLKHDESVYPKGYVRRYTRPNGKPYNKKKEQLFAQRFSKVFARKSRGVVHVMVPWKTGPKAGRVFAKDEWPILKRALKTGKVTKIIQVNPADFGETREYDPKRYGLRKRNGGGRKGVDFDIDLENVPWDVNLDALEAMFDKQG</sequence>
<dbReference type="SUPFAM" id="SSF52309">
    <property type="entry name" value="N-(deoxy)ribosyltransferase-like"/>
    <property type="match status" value="1"/>
</dbReference>
<gene>
    <name evidence="3" type="ORF">CC84DRAFT_1174130</name>
</gene>
<protein>
    <recommendedName>
        <fullName evidence="5">ADP-ribosylation</fullName>
    </recommendedName>
</protein>
<dbReference type="OrthoDB" id="3795183at2759"/>
<keyword evidence="2" id="KW-0732">Signal</keyword>
<feature type="chain" id="PRO_5008058468" description="ADP-ribosylation" evidence="2">
    <location>
        <begin position="22"/>
        <end position="319"/>
    </location>
</feature>
<evidence type="ECO:0000313" key="4">
    <source>
        <dbReference type="Proteomes" id="UP000077069"/>
    </source>
</evidence>
<feature type="compositionally biased region" description="Basic residues" evidence="1">
    <location>
        <begin position="69"/>
        <end position="117"/>
    </location>
</feature>
<dbReference type="AlphaFoldDB" id="A0A177CMC3"/>
<organism evidence="3 4">
    <name type="scientific">Paraphaeosphaeria sporulosa</name>
    <dbReference type="NCBI Taxonomy" id="1460663"/>
    <lineage>
        <taxon>Eukaryota</taxon>
        <taxon>Fungi</taxon>
        <taxon>Dikarya</taxon>
        <taxon>Ascomycota</taxon>
        <taxon>Pezizomycotina</taxon>
        <taxon>Dothideomycetes</taxon>
        <taxon>Pleosporomycetidae</taxon>
        <taxon>Pleosporales</taxon>
        <taxon>Massarineae</taxon>
        <taxon>Didymosphaeriaceae</taxon>
        <taxon>Paraphaeosphaeria</taxon>
    </lineage>
</organism>
<dbReference type="Proteomes" id="UP000077069">
    <property type="component" value="Unassembled WGS sequence"/>
</dbReference>
<dbReference type="InParanoid" id="A0A177CMC3"/>
<evidence type="ECO:0000313" key="3">
    <source>
        <dbReference type="EMBL" id="OAG08685.1"/>
    </source>
</evidence>
<name>A0A177CMC3_9PLEO</name>
<dbReference type="GeneID" id="28763564"/>
<feature type="region of interest" description="Disordered" evidence="1">
    <location>
        <begin position="69"/>
        <end position="130"/>
    </location>
</feature>
<reference evidence="3 4" key="1">
    <citation type="submission" date="2016-05" db="EMBL/GenBank/DDBJ databases">
        <title>Comparative analysis of secretome profiles of manganese(II)-oxidizing ascomycete fungi.</title>
        <authorList>
            <consortium name="DOE Joint Genome Institute"/>
            <person name="Zeiner C.A."/>
            <person name="Purvine S.O."/>
            <person name="Zink E.M."/>
            <person name="Wu S."/>
            <person name="Pasa-Tolic L."/>
            <person name="Chaput D.L."/>
            <person name="Haridas S."/>
            <person name="Grigoriev I.V."/>
            <person name="Santelli C.M."/>
            <person name="Hansel C.M."/>
        </authorList>
    </citation>
    <scope>NUCLEOTIDE SEQUENCE [LARGE SCALE GENOMIC DNA]</scope>
    <source>
        <strain evidence="3 4">AP3s5-JAC2a</strain>
    </source>
</reference>
<evidence type="ECO:0008006" key="5">
    <source>
        <dbReference type="Google" id="ProtNLM"/>
    </source>
</evidence>
<keyword evidence="4" id="KW-1185">Reference proteome</keyword>
<evidence type="ECO:0000256" key="2">
    <source>
        <dbReference type="SAM" id="SignalP"/>
    </source>
</evidence>